<dbReference type="AlphaFoldDB" id="E0NQI9"/>
<feature type="transmembrane region" description="Helical" evidence="1">
    <location>
        <begin position="54"/>
        <end position="72"/>
    </location>
</feature>
<dbReference type="HOGENOM" id="CLU_176977_0_0_10"/>
<proteinExistence type="predicted"/>
<gene>
    <name evidence="2" type="ORF">HMPREF0658_0440</name>
</gene>
<keyword evidence="3" id="KW-1185">Reference proteome</keyword>
<dbReference type="BioCyc" id="PMAR862515-HMP:GMOO-451-MONOMER"/>
<keyword evidence="1" id="KW-0472">Membrane</keyword>
<evidence type="ECO:0000256" key="1">
    <source>
        <dbReference type="SAM" id="Phobius"/>
    </source>
</evidence>
<organism evidence="2 3">
    <name type="scientific">Hoylesella marshii DSM 16973 = JCM 13450</name>
    <dbReference type="NCBI Taxonomy" id="862515"/>
    <lineage>
        <taxon>Bacteria</taxon>
        <taxon>Pseudomonadati</taxon>
        <taxon>Bacteroidota</taxon>
        <taxon>Bacteroidia</taxon>
        <taxon>Bacteroidales</taxon>
        <taxon>Prevotellaceae</taxon>
        <taxon>Hoylesella</taxon>
    </lineage>
</organism>
<evidence type="ECO:0008006" key="4">
    <source>
        <dbReference type="Google" id="ProtNLM"/>
    </source>
</evidence>
<sequence>MEIDKRNFAFGKMNFILLAAGMVIVLIGFVLMSGSGSSEKAFNPQIFSAMHVKVAPAVCFIGFISIVFAILHKPKDTVEETKENTKEE</sequence>
<feature type="transmembrane region" description="Helical" evidence="1">
    <location>
        <begin position="15"/>
        <end position="34"/>
    </location>
</feature>
<evidence type="ECO:0000313" key="3">
    <source>
        <dbReference type="Proteomes" id="UP000004394"/>
    </source>
</evidence>
<name>E0NQI9_9BACT</name>
<protein>
    <recommendedName>
        <fullName evidence="4">Gram-positive signal peptide protein, YSIRK family</fullName>
    </recommendedName>
</protein>
<keyword evidence="1" id="KW-0812">Transmembrane</keyword>
<dbReference type="Proteomes" id="UP000004394">
    <property type="component" value="Unassembled WGS sequence"/>
</dbReference>
<dbReference type="STRING" id="862515.HMPREF0658_0440"/>
<keyword evidence="1" id="KW-1133">Transmembrane helix</keyword>
<comment type="caution">
    <text evidence="2">The sequence shown here is derived from an EMBL/GenBank/DDBJ whole genome shotgun (WGS) entry which is preliminary data.</text>
</comment>
<dbReference type="InterPro" id="IPR021448">
    <property type="entry name" value="DUF3098"/>
</dbReference>
<dbReference type="EMBL" id="AEEI01000020">
    <property type="protein sequence ID" value="EFM02563.1"/>
    <property type="molecule type" value="Genomic_DNA"/>
</dbReference>
<dbReference type="Pfam" id="PF11297">
    <property type="entry name" value="DUF3098"/>
    <property type="match status" value="1"/>
</dbReference>
<accession>E0NQI9</accession>
<reference evidence="2" key="1">
    <citation type="submission" date="2010-07" db="EMBL/GenBank/DDBJ databases">
        <authorList>
            <person name="Muzny D."/>
            <person name="Qin X."/>
            <person name="Deng J."/>
            <person name="Jiang H."/>
            <person name="Liu Y."/>
            <person name="Qu J."/>
            <person name="Song X.-Z."/>
            <person name="Zhang L."/>
            <person name="Thornton R."/>
            <person name="Coyle M."/>
            <person name="Francisco L."/>
            <person name="Jackson L."/>
            <person name="Javaid M."/>
            <person name="Korchina V."/>
            <person name="Kovar C."/>
            <person name="Mata R."/>
            <person name="Mathew T."/>
            <person name="Ngo R."/>
            <person name="Nguyen L."/>
            <person name="Nguyen N."/>
            <person name="Okwuonu G."/>
            <person name="Ongeri F."/>
            <person name="Pham C."/>
            <person name="Simmons D."/>
            <person name="Wilczek-Boney K."/>
            <person name="Hale W."/>
            <person name="Jakkamsetti A."/>
            <person name="Pham P."/>
            <person name="Ruth R."/>
            <person name="San Lucas F."/>
            <person name="Warren J."/>
            <person name="Zhang J."/>
            <person name="Zhao Z."/>
            <person name="Zhou C."/>
            <person name="Zhu D."/>
            <person name="Lee S."/>
            <person name="Bess C."/>
            <person name="Blankenburg K."/>
            <person name="Forbes L."/>
            <person name="Fu Q."/>
            <person name="Gubbala S."/>
            <person name="Hirani K."/>
            <person name="Jayaseelan J.C."/>
            <person name="Lara F."/>
            <person name="Munidasa M."/>
            <person name="Palculict T."/>
            <person name="Patil S."/>
            <person name="Pu L.-L."/>
            <person name="Saada N."/>
            <person name="Tang L."/>
            <person name="Weissenberger G."/>
            <person name="Zhu Y."/>
            <person name="Hemphill L."/>
            <person name="Shang Y."/>
            <person name="Youmans B."/>
            <person name="Ayvaz T."/>
            <person name="Ross M."/>
            <person name="Santibanez J."/>
            <person name="Aqrawi P."/>
            <person name="Gross S."/>
            <person name="Joshi V."/>
            <person name="Fowler G."/>
            <person name="Nazareth L."/>
            <person name="Reid J."/>
            <person name="Worley K."/>
            <person name="Petrosino J."/>
            <person name="Highlander S."/>
            <person name="Gibbs R."/>
        </authorList>
    </citation>
    <scope>NUCLEOTIDE SEQUENCE [LARGE SCALE GENOMIC DNA]</scope>
    <source>
        <strain evidence="2">DSM 16973</strain>
    </source>
</reference>
<evidence type="ECO:0000313" key="2">
    <source>
        <dbReference type="EMBL" id="EFM02563.1"/>
    </source>
</evidence>